<comment type="caution">
    <text evidence="2">The sequence shown here is derived from an EMBL/GenBank/DDBJ whole genome shotgun (WGS) entry which is preliminary data.</text>
</comment>
<dbReference type="Pfam" id="PF13663">
    <property type="entry name" value="DUF4148"/>
    <property type="match status" value="1"/>
</dbReference>
<feature type="chain" id="PRO_5016337966" evidence="1">
    <location>
        <begin position="26"/>
        <end position="120"/>
    </location>
</feature>
<name>A0A317RBK9_9BURK</name>
<dbReference type="EMBL" id="QGUB01000003">
    <property type="protein sequence ID" value="PWW46894.1"/>
    <property type="molecule type" value="Genomic_DNA"/>
</dbReference>
<dbReference type="OrthoDB" id="7062301at2"/>
<protein>
    <submittedName>
        <fullName evidence="2">Uncharacterized protein DUF4148</fullName>
    </submittedName>
</protein>
<accession>A0A317RBK9</accession>
<dbReference type="AlphaFoldDB" id="A0A317RBK9"/>
<dbReference type="RefSeq" id="WP_019375121.1">
    <property type="nucleotide sequence ID" value="NZ_ALEE01000726.1"/>
</dbReference>
<evidence type="ECO:0000313" key="3">
    <source>
        <dbReference type="Proteomes" id="UP000246483"/>
    </source>
</evidence>
<proteinExistence type="predicted"/>
<keyword evidence="3" id="KW-1185">Reference proteome</keyword>
<dbReference type="InterPro" id="IPR025421">
    <property type="entry name" value="DUF4148"/>
</dbReference>
<keyword evidence="1" id="KW-0732">Signal</keyword>
<sequence>MKLNTRKTLSILALAGASLAAPAFADTQPGQNWGEQATRMQMQGAGLSRAEVQADLNLWRRAGLENYTTSQGPAEANAEQARRMAEYQRLRSGPEYRREVQRLGGDVSTLAAYPSTTYQY</sequence>
<evidence type="ECO:0000256" key="1">
    <source>
        <dbReference type="SAM" id="SignalP"/>
    </source>
</evidence>
<evidence type="ECO:0000313" key="2">
    <source>
        <dbReference type="EMBL" id="PWW46894.1"/>
    </source>
</evidence>
<feature type="signal peptide" evidence="1">
    <location>
        <begin position="1"/>
        <end position="25"/>
    </location>
</feature>
<dbReference type="Proteomes" id="UP000246483">
    <property type="component" value="Unassembled WGS sequence"/>
</dbReference>
<reference evidence="2 3" key="1">
    <citation type="submission" date="2018-05" db="EMBL/GenBank/DDBJ databases">
        <title>Genomic Encyclopedia of Type Strains, Phase IV (KMG-IV): sequencing the most valuable type-strain genomes for metagenomic binning, comparative biology and taxonomic classification.</title>
        <authorList>
            <person name="Goeker M."/>
        </authorList>
    </citation>
    <scope>NUCLEOTIDE SEQUENCE [LARGE SCALE GENOMIC DNA]</scope>
    <source>
        <strain evidence="2 3">DSM 26006</strain>
    </source>
</reference>
<organism evidence="2 3">
    <name type="scientific">Melaminivora alkalimesophila</name>
    <dbReference type="NCBI Taxonomy" id="1165852"/>
    <lineage>
        <taxon>Bacteria</taxon>
        <taxon>Pseudomonadati</taxon>
        <taxon>Pseudomonadota</taxon>
        <taxon>Betaproteobacteria</taxon>
        <taxon>Burkholderiales</taxon>
        <taxon>Comamonadaceae</taxon>
        <taxon>Melaminivora</taxon>
    </lineage>
</organism>
<gene>
    <name evidence="2" type="ORF">DFR36_103169</name>
</gene>